<dbReference type="HAMAP" id="MF_01940">
    <property type="entry name" value="RNA_CPDase"/>
    <property type="match status" value="1"/>
</dbReference>
<proteinExistence type="inferred from homology"/>
<evidence type="ECO:0000313" key="4">
    <source>
        <dbReference type="Proteomes" id="UP001519293"/>
    </source>
</evidence>
<comment type="catalytic activity">
    <reaction evidence="2">
        <text>a 3'-end 2',3'-cyclophospho-ribonucleotide-RNA + H2O = a 3'-end 2'-phospho-ribonucleotide-RNA + H(+)</text>
        <dbReference type="Rhea" id="RHEA:11828"/>
        <dbReference type="Rhea" id="RHEA-COMP:10464"/>
        <dbReference type="Rhea" id="RHEA-COMP:17353"/>
        <dbReference type="ChEBI" id="CHEBI:15377"/>
        <dbReference type="ChEBI" id="CHEBI:15378"/>
        <dbReference type="ChEBI" id="CHEBI:83064"/>
        <dbReference type="ChEBI" id="CHEBI:173113"/>
        <dbReference type="EC" id="3.1.4.58"/>
    </reaction>
</comment>
<dbReference type="InterPro" id="IPR004175">
    <property type="entry name" value="RNA_CPDase"/>
</dbReference>
<keyword evidence="4" id="KW-1185">Reference proteome</keyword>
<comment type="function">
    <text evidence="2">Hydrolyzes RNA 2',3'-cyclic phosphodiester to an RNA 2'-phosphomonoester.</text>
</comment>
<comment type="similarity">
    <text evidence="2">Belongs to the 2H phosphoesterase superfamily. ThpR family.</text>
</comment>
<gene>
    <name evidence="3" type="ORF">J2Z40_002026</name>
</gene>
<reference evidence="3 4" key="1">
    <citation type="submission" date="2021-03" db="EMBL/GenBank/DDBJ databases">
        <title>Genomic Encyclopedia of Type Strains, Phase IV (KMG-IV): sequencing the most valuable type-strain genomes for metagenomic binning, comparative biology and taxonomic classification.</title>
        <authorList>
            <person name="Goeker M."/>
        </authorList>
    </citation>
    <scope>NUCLEOTIDE SEQUENCE [LARGE SCALE GENOMIC DNA]</scope>
    <source>
        <strain evidence="3 4">DSM 26675</strain>
    </source>
</reference>
<dbReference type="PANTHER" id="PTHR35561:SF1">
    <property type="entry name" value="RNA 2',3'-CYCLIC PHOSPHODIESTERASE"/>
    <property type="match status" value="1"/>
</dbReference>
<dbReference type="PANTHER" id="PTHR35561">
    <property type="entry name" value="RNA 2',3'-CYCLIC PHOSPHODIESTERASE"/>
    <property type="match status" value="1"/>
</dbReference>
<organism evidence="3 4">
    <name type="scientific">Cytobacillus eiseniae</name>
    <dbReference type="NCBI Taxonomy" id="762947"/>
    <lineage>
        <taxon>Bacteria</taxon>
        <taxon>Bacillati</taxon>
        <taxon>Bacillota</taxon>
        <taxon>Bacilli</taxon>
        <taxon>Bacillales</taxon>
        <taxon>Bacillaceae</taxon>
        <taxon>Cytobacillus</taxon>
    </lineage>
</organism>
<keyword evidence="1 2" id="KW-0378">Hydrolase</keyword>
<feature type="short sequence motif" description="HXTX 2" evidence="2">
    <location>
        <begin position="130"/>
        <end position="133"/>
    </location>
</feature>
<protein>
    <recommendedName>
        <fullName evidence="2">RNA 2',3'-cyclic phosphodiesterase</fullName>
        <shortName evidence="2">RNA 2',3'-CPDase</shortName>
        <ecNumber evidence="2">3.1.4.58</ecNumber>
    </recommendedName>
</protein>
<dbReference type="GO" id="GO:0016874">
    <property type="term" value="F:ligase activity"/>
    <property type="evidence" value="ECO:0007669"/>
    <property type="project" value="UniProtKB-KW"/>
</dbReference>
<keyword evidence="3" id="KW-0436">Ligase</keyword>
<dbReference type="InterPro" id="IPR009097">
    <property type="entry name" value="Cyclic_Pdiesterase"/>
</dbReference>
<name>A0ABS4RFD9_9BACI</name>
<dbReference type="Pfam" id="PF13563">
    <property type="entry name" value="2_5_RNA_ligase2"/>
    <property type="match status" value="1"/>
</dbReference>
<dbReference type="EMBL" id="JAGIKZ010000009">
    <property type="protein sequence ID" value="MBP2241463.1"/>
    <property type="molecule type" value="Genomic_DNA"/>
</dbReference>
<feature type="short sequence motif" description="HXTX 1" evidence="2">
    <location>
        <begin position="44"/>
        <end position="47"/>
    </location>
</feature>
<dbReference type="Proteomes" id="UP001519293">
    <property type="component" value="Unassembled WGS sequence"/>
</dbReference>
<accession>A0ABS4RFD9</accession>
<dbReference type="NCBIfam" id="TIGR02258">
    <property type="entry name" value="2_5_ligase"/>
    <property type="match status" value="1"/>
</dbReference>
<comment type="caution">
    <text evidence="3">The sequence shown here is derived from an EMBL/GenBank/DDBJ whole genome shotgun (WGS) entry which is preliminary data.</text>
</comment>
<evidence type="ECO:0000313" key="3">
    <source>
        <dbReference type="EMBL" id="MBP2241463.1"/>
    </source>
</evidence>
<feature type="active site" description="Proton donor" evidence="2">
    <location>
        <position position="44"/>
    </location>
</feature>
<dbReference type="EC" id="3.1.4.58" evidence="2"/>
<feature type="active site" description="Proton acceptor" evidence="2">
    <location>
        <position position="130"/>
    </location>
</feature>
<dbReference type="RefSeq" id="WP_066396897.1">
    <property type="nucleotide sequence ID" value="NZ_JAGIKZ010000009.1"/>
</dbReference>
<sequence length="190" mass="22319">MDTKAHYFFAIRLPENVKIEMKRICLKLEAIFPFQRWVHQEDYHITLAFLGAALETKLAEVKRMAAQRVEGQKAFSIHIHQLGVFGKEDAPRIFWADMQKEESLMNIQELVFSACTQAGFELEKRPFKPHITLARKWAANDPFQKKQLIEENPFKHSPTTFQAKEIVLYQTHLDRTPKYEKIAIFTLQDE</sequence>
<dbReference type="SUPFAM" id="SSF55144">
    <property type="entry name" value="LigT-like"/>
    <property type="match status" value="1"/>
</dbReference>
<evidence type="ECO:0000256" key="1">
    <source>
        <dbReference type="ARBA" id="ARBA00022801"/>
    </source>
</evidence>
<dbReference type="Gene3D" id="3.90.1140.10">
    <property type="entry name" value="Cyclic phosphodiesterase"/>
    <property type="match status" value="1"/>
</dbReference>
<evidence type="ECO:0000256" key="2">
    <source>
        <dbReference type="HAMAP-Rule" id="MF_01940"/>
    </source>
</evidence>